<evidence type="ECO:0000256" key="1">
    <source>
        <dbReference type="ARBA" id="ARBA00004477"/>
    </source>
</evidence>
<dbReference type="PANTHER" id="PTHR13163:SF0">
    <property type="entry name" value="NOVEL ACETYLCHOLINE RECEPTOR CHAPERONE"/>
    <property type="match status" value="1"/>
</dbReference>
<keyword evidence="7 14" id="KW-1133">Transmembrane helix</keyword>
<dbReference type="InterPro" id="IPR040399">
    <property type="entry name" value="TMEM35A/B"/>
</dbReference>
<dbReference type="OrthoDB" id="432685at2759"/>
<feature type="transmembrane region" description="Helical" evidence="14">
    <location>
        <begin position="64"/>
        <end position="82"/>
    </location>
</feature>
<evidence type="ECO:0000256" key="8">
    <source>
        <dbReference type="ARBA" id="ARBA00023136"/>
    </source>
</evidence>
<evidence type="ECO:0000256" key="4">
    <source>
        <dbReference type="ARBA" id="ARBA00006679"/>
    </source>
</evidence>
<evidence type="ECO:0000256" key="7">
    <source>
        <dbReference type="ARBA" id="ARBA00022989"/>
    </source>
</evidence>
<feature type="transmembrane region" description="Helical" evidence="14">
    <location>
        <begin position="89"/>
        <end position="108"/>
    </location>
</feature>
<evidence type="ECO:0000256" key="12">
    <source>
        <dbReference type="ARBA" id="ARBA00024424"/>
    </source>
</evidence>
<comment type="subcellular location">
    <subcellularLocation>
        <location evidence="2">Cytoplasmic vesicle</location>
    </subcellularLocation>
    <subcellularLocation>
        <location evidence="1">Endoplasmic reticulum membrane</location>
        <topology evidence="1">Multi-pass membrane protein</topology>
    </subcellularLocation>
    <subcellularLocation>
        <location evidence="3">Peroxisome membrane</location>
        <topology evidence="3">Multi-pass membrane protein</topology>
    </subcellularLocation>
</comment>
<evidence type="ECO:0000256" key="10">
    <source>
        <dbReference type="ARBA" id="ARBA00023186"/>
    </source>
</evidence>
<dbReference type="GO" id="GO:2000010">
    <property type="term" value="P:positive regulation of protein localization to cell surface"/>
    <property type="evidence" value="ECO:0007669"/>
    <property type="project" value="TreeGrafter"/>
</dbReference>
<evidence type="ECO:0000256" key="14">
    <source>
        <dbReference type="SAM" id="Phobius"/>
    </source>
</evidence>
<evidence type="ECO:0000256" key="13">
    <source>
        <dbReference type="SAM" id="MobiDB-lite"/>
    </source>
</evidence>
<feature type="compositionally biased region" description="Basic and acidic residues" evidence="13">
    <location>
        <begin position="155"/>
        <end position="166"/>
    </location>
</feature>
<feature type="region of interest" description="Disordered" evidence="13">
    <location>
        <begin position="155"/>
        <end position="182"/>
    </location>
</feature>
<comment type="caution">
    <text evidence="15">The sequence shown here is derived from an EMBL/GenBank/DDBJ whole genome shotgun (WGS) entry which is preliminary data.</text>
</comment>
<keyword evidence="11" id="KW-0968">Cytoplasmic vesicle</keyword>
<evidence type="ECO:0000256" key="3">
    <source>
        <dbReference type="ARBA" id="ARBA00004585"/>
    </source>
</evidence>
<organism evidence="15 16">
    <name type="scientific">Brachionus calyciflorus</name>
    <dbReference type="NCBI Taxonomy" id="104777"/>
    <lineage>
        <taxon>Eukaryota</taxon>
        <taxon>Metazoa</taxon>
        <taxon>Spiralia</taxon>
        <taxon>Gnathifera</taxon>
        <taxon>Rotifera</taxon>
        <taxon>Eurotatoria</taxon>
        <taxon>Monogononta</taxon>
        <taxon>Pseudotrocha</taxon>
        <taxon>Ploima</taxon>
        <taxon>Brachionidae</taxon>
        <taxon>Brachionus</taxon>
    </lineage>
</organism>
<protein>
    <recommendedName>
        <fullName evidence="12">Novel acetylcholine receptor chaperone</fullName>
    </recommendedName>
</protein>
<dbReference type="GO" id="GO:0005778">
    <property type="term" value="C:peroxisomal membrane"/>
    <property type="evidence" value="ECO:0007669"/>
    <property type="project" value="UniProtKB-SubCell"/>
</dbReference>
<dbReference type="GO" id="GO:0031410">
    <property type="term" value="C:cytoplasmic vesicle"/>
    <property type="evidence" value="ECO:0007669"/>
    <property type="project" value="UniProtKB-SubCell"/>
</dbReference>
<dbReference type="EMBL" id="CAJNOC010001243">
    <property type="protein sequence ID" value="CAF0847991.1"/>
    <property type="molecule type" value="Genomic_DNA"/>
</dbReference>
<feature type="transmembrane region" description="Helical" evidence="14">
    <location>
        <begin position="114"/>
        <end position="133"/>
    </location>
</feature>
<reference evidence="15" key="1">
    <citation type="submission" date="2021-02" db="EMBL/GenBank/DDBJ databases">
        <authorList>
            <person name="Nowell W R."/>
        </authorList>
    </citation>
    <scope>NUCLEOTIDE SEQUENCE</scope>
    <source>
        <strain evidence="15">Ploen Becks lab</strain>
    </source>
</reference>
<dbReference type="PANTHER" id="PTHR13163">
    <property type="entry name" value="SPINAL CORD EXPRESSION PROTEIN 4"/>
    <property type="match status" value="1"/>
</dbReference>
<sequence>MIRSLPLTALSLLLGFFFIFVGLIKITPKVNADIYKDMQQEFGRYNKVFPFYKYTGWRPYAKNFRFAAGLAEVICGAILVVIPGPLKELASLILLGILIGGFYTHYALNDSFERMAPSLIFSLLIVCRFIILYQVSKKERREEELIRKLLQEAEGEKNAMESETKDSQTLPVQKQKETKKKK</sequence>
<dbReference type="Proteomes" id="UP000663879">
    <property type="component" value="Unassembled WGS sequence"/>
</dbReference>
<keyword evidence="9" id="KW-0576">Peroxisome</keyword>
<dbReference type="AlphaFoldDB" id="A0A813VTR5"/>
<keyword evidence="10" id="KW-0143">Chaperone</keyword>
<evidence type="ECO:0000256" key="9">
    <source>
        <dbReference type="ARBA" id="ARBA00023140"/>
    </source>
</evidence>
<name>A0A813VTR5_9BILA</name>
<keyword evidence="8 14" id="KW-0472">Membrane</keyword>
<evidence type="ECO:0000256" key="11">
    <source>
        <dbReference type="ARBA" id="ARBA00023329"/>
    </source>
</evidence>
<comment type="similarity">
    <text evidence="4">Belongs to the DoxX family.</text>
</comment>
<dbReference type="GO" id="GO:0051131">
    <property type="term" value="P:chaperone-mediated protein complex assembly"/>
    <property type="evidence" value="ECO:0007669"/>
    <property type="project" value="TreeGrafter"/>
</dbReference>
<dbReference type="InterPro" id="IPR032808">
    <property type="entry name" value="DoxX"/>
</dbReference>
<evidence type="ECO:0000256" key="6">
    <source>
        <dbReference type="ARBA" id="ARBA00022824"/>
    </source>
</evidence>
<dbReference type="GO" id="GO:0005789">
    <property type="term" value="C:endoplasmic reticulum membrane"/>
    <property type="evidence" value="ECO:0007669"/>
    <property type="project" value="UniProtKB-SubCell"/>
</dbReference>
<evidence type="ECO:0000313" key="15">
    <source>
        <dbReference type="EMBL" id="CAF0847991.1"/>
    </source>
</evidence>
<evidence type="ECO:0000256" key="2">
    <source>
        <dbReference type="ARBA" id="ARBA00004541"/>
    </source>
</evidence>
<keyword evidence="16" id="KW-1185">Reference proteome</keyword>
<keyword evidence="5 14" id="KW-0812">Transmembrane</keyword>
<evidence type="ECO:0000256" key="5">
    <source>
        <dbReference type="ARBA" id="ARBA00022692"/>
    </source>
</evidence>
<accession>A0A813VTR5</accession>
<proteinExistence type="inferred from homology"/>
<evidence type="ECO:0000313" key="16">
    <source>
        <dbReference type="Proteomes" id="UP000663879"/>
    </source>
</evidence>
<keyword evidence="6" id="KW-0256">Endoplasmic reticulum</keyword>
<dbReference type="Pfam" id="PF13564">
    <property type="entry name" value="DoxX_2"/>
    <property type="match status" value="1"/>
</dbReference>
<gene>
    <name evidence="15" type="ORF">OXX778_LOCUS8799</name>
</gene>